<keyword evidence="1" id="KW-0560">Oxidoreductase</keyword>
<accession>A0A4Z1P5C7</accession>
<proteinExistence type="inferred from homology"/>
<sequence length="334" mass="38293">MGHFVSTSTSFLEQEAVAVGDFQKDGVHKPRDLTTTLCYYDEAADKAKVEEPIDPKRERPKVWYPETPRKQVITTIKDITGRESSFTLDKHGFQLSWQQNTIITSSEDLLNEDKIKNVYYPKMQKWLQEVYALTRVPKCGANADPQTNRTGAPRVLVYHHGVRTSLQEGVKFVPGNWAKGGPRTAAPPVYSVHLDQSGWESHNIVRRHLPKEADVLLQKRVVIVNAWRPIKTVYRDPFGVASASTVPSSDLVRRPYKSFDETRETLAVRPNPKHEWFFKYQQTPEEVLLFKGYDTHGDARACPHSAFVDEEEKGKEVRESIEIRALLIYEEWEG</sequence>
<gene>
    <name evidence="3" type="ORF">E6O75_ATG05149</name>
</gene>
<protein>
    <recommendedName>
        <fullName evidence="5">GA4 desaturase</fullName>
    </recommendedName>
</protein>
<dbReference type="OrthoDB" id="412788at2759"/>
<dbReference type="AlphaFoldDB" id="A0A4Z1P5C7"/>
<comment type="similarity">
    <text evidence="2">Belongs to the asaB hydroxylase/desaturase family.</text>
</comment>
<keyword evidence="4" id="KW-1185">Reference proteome</keyword>
<dbReference type="EMBL" id="SNSC02000009">
    <property type="protein sequence ID" value="TID21754.1"/>
    <property type="molecule type" value="Genomic_DNA"/>
</dbReference>
<reference evidence="3 4" key="1">
    <citation type="submission" date="2019-04" db="EMBL/GenBank/DDBJ databases">
        <title>High contiguity whole genome sequence and gene annotation resource for two Venturia nashicola isolates.</title>
        <authorList>
            <person name="Prokchorchik M."/>
            <person name="Won K."/>
            <person name="Lee Y."/>
            <person name="Choi E.D."/>
            <person name="Segonzac C."/>
            <person name="Sohn K.H."/>
        </authorList>
    </citation>
    <scope>NUCLEOTIDE SEQUENCE [LARGE SCALE GENOMIC DNA]</scope>
    <source>
        <strain evidence="3 4">PRI2</strain>
    </source>
</reference>
<dbReference type="PANTHER" id="PTHR34598:SF3">
    <property type="entry name" value="OXIDOREDUCTASE AN1597"/>
    <property type="match status" value="1"/>
</dbReference>
<dbReference type="PANTHER" id="PTHR34598">
    <property type="entry name" value="BLL6449 PROTEIN"/>
    <property type="match status" value="1"/>
</dbReference>
<evidence type="ECO:0000256" key="1">
    <source>
        <dbReference type="ARBA" id="ARBA00023002"/>
    </source>
</evidence>
<dbReference type="GO" id="GO:0016491">
    <property type="term" value="F:oxidoreductase activity"/>
    <property type="evidence" value="ECO:0007669"/>
    <property type="project" value="UniProtKB-KW"/>
</dbReference>
<dbReference type="InterPro" id="IPR044053">
    <property type="entry name" value="AsaB-like"/>
</dbReference>
<dbReference type="STRING" id="86259.A0A4Z1P5C7"/>
<dbReference type="Proteomes" id="UP000298493">
    <property type="component" value="Unassembled WGS sequence"/>
</dbReference>
<dbReference type="NCBIfam" id="NF041278">
    <property type="entry name" value="CmcJ_NvfI_EfuI"/>
    <property type="match status" value="1"/>
</dbReference>
<evidence type="ECO:0000256" key="2">
    <source>
        <dbReference type="ARBA" id="ARBA00023604"/>
    </source>
</evidence>
<name>A0A4Z1P5C7_9PEZI</name>
<organism evidence="3 4">
    <name type="scientific">Venturia nashicola</name>
    <dbReference type="NCBI Taxonomy" id="86259"/>
    <lineage>
        <taxon>Eukaryota</taxon>
        <taxon>Fungi</taxon>
        <taxon>Dikarya</taxon>
        <taxon>Ascomycota</taxon>
        <taxon>Pezizomycotina</taxon>
        <taxon>Dothideomycetes</taxon>
        <taxon>Pleosporomycetidae</taxon>
        <taxon>Venturiales</taxon>
        <taxon>Venturiaceae</taxon>
        <taxon>Venturia</taxon>
    </lineage>
</organism>
<comment type="caution">
    <text evidence="3">The sequence shown here is derived from an EMBL/GenBank/DDBJ whole genome shotgun (WGS) entry which is preliminary data.</text>
</comment>
<evidence type="ECO:0000313" key="4">
    <source>
        <dbReference type="Proteomes" id="UP000298493"/>
    </source>
</evidence>
<evidence type="ECO:0000313" key="3">
    <source>
        <dbReference type="EMBL" id="TID21754.1"/>
    </source>
</evidence>
<evidence type="ECO:0008006" key="5">
    <source>
        <dbReference type="Google" id="ProtNLM"/>
    </source>
</evidence>